<evidence type="ECO:0000256" key="1">
    <source>
        <dbReference type="SAM" id="Phobius"/>
    </source>
</evidence>
<keyword evidence="1" id="KW-1133">Transmembrane helix</keyword>
<dbReference type="AlphaFoldDB" id="A0A2M4D2L5"/>
<protein>
    <submittedName>
        <fullName evidence="2">Uncharacterized protein</fullName>
    </submittedName>
</protein>
<name>A0A2M4D2L5_ANODA</name>
<feature type="transmembrane region" description="Helical" evidence="1">
    <location>
        <begin position="40"/>
        <end position="60"/>
    </location>
</feature>
<accession>A0A2M4D2L5</accession>
<organism evidence="2">
    <name type="scientific">Anopheles darlingi</name>
    <name type="common">Mosquito</name>
    <dbReference type="NCBI Taxonomy" id="43151"/>
    <lineage>
        <taxon>Eukaryota</taxon>
        <taxon>Metazoa</taxon>
        <taxon>Ecdysozoa</taxon>
        <taxon>Arthropoda</taxon>
        <taxon>Hexapoda</taxon>
        <taxon>Insecta</taxon>
        <taxon>Pterygota</taxon>
        <taxon>Neoptera</taxon>
        <taxon>Endopterygota</taxon>
        <taxon>Diptera</taxon>
        <taxon>Nematocera</taxon>
        <taxon>Culicoidea</taxon>
        <taxon>Culicidae</taxon>
        <taxon>Anophelinae</taxon>
        <taxon>Anopheles</taxon>
    </lineage>
</organism>
<reference evidence="2" key="1">
    <citation type="submission" date="2018-01" db="EMBL/GenBank/DDBJ databases">
        <title>An insight into the sialome of Amazonian anophelines.</title>
        <authorList>
            <person name="Ribeiro J.M."/>
            <person name="Scarpassa V."/>
            <person name="Calvo E."/>
        </authorList>
    </citation>
    <scope>NUCLEOTIDE SEQUENCE</scope>
</reference>
<dbReference type="EMBL" id="GGFL01007634">
    <property type="protein sequence ID" value="MBW71812.1"/>
    <property type="molecule type" value="Transcribed_RNA"/>
</dbReference>
<sequence length="92" mass="10671">MLEALVLHILHLHHQQWLLFAVLQQPSLGRFLNRCAIDRMVVVGITYLLVSKLVLSSSLFRVRFVFARGRCIQIFIQLTDNLNAPVCRHHQP</sequence>
<evidence type="ECO:0000313" key="2">
    <source>
        <dbReference type="EMBL" id="MBW71812.1"/>
    </source>
</evidence>
<proteinExistence type="predicted"/>
<keyword evidence="1" id="KW-0812">Transmembrane</keyword>
<keyword evidence="1" id="KW-0472">Membrane</keyword>